<organism evidence="1">
    <name type="scientific">marine sediment metagenome</name>
    <dbReference type="NCBI Taxonomy" id="412755"/>
    <lineage>
        <taxon>unclassified sequences</taxon>
        <taxon>metagenomes</taxon>
        <taxon>ecological metagenomes</taxon>
    </lineage>
</organism>
<dbReference type="InterPro" id="IPR023296">
    <property type="entry name" value="Glyco_hydro_beta-prop_sf"/>
</dbReference>
<dbReference type="Gene3D" id="2.115.10.20">
    <property type="entry name" value="Glycosyl hydrolase domain, family 43"/>
    <property type="match status" value="1"/>
</dbReference>
<feature type="non-terminal residue" evidence="1">
    <location>
        <position position="1"/>
    </location>
</feature>
<gene>
    <name evidence="1" type="ORF">S06H3_64586</name>
</gene>
<accession>X1PFK3</accession>
<dbReference type="AlphaFoldDB" id="X1PFK3"/>
<comment type="caution">
    <text evidence="1">The sequence shown here is derived from an EMBL/GenBank/DDBJ whole genome shotgun (WGS) entry which is preliminary data.</text>
</comment>
<dbReference type="EMBL" id="BARV01043190">
    <property type="protein sequence ID" value="GAI54628.1"/>
    <property type="molecule type" value="Genomic_DNA"/>
</dbReference>
<evidence type="ECO:0000313" key="1">
    <source>
        <dbReference type="EMBL" id="GAI54628.1"/>
    </source>
</evidence>
<sequence>SDNVWYAIDAAFELEDISPISGLPLLGFLLHKGTDVNDRKHYSEWVSVLEQEIGDFLPPEEFVTRSDFPETPSKRIRDKPPDYVRDVIFCGGAERNGAVAMYFGISDCRPGEITRP</sequence>
<name>X1PFK3_9ZZZZ</name>
<proteinExistence type="predicted"/>
<protein>
    <submittedName>
        <fullName evidence="1">Uncharacterized protein</fullName>
    </submittedName>
</protein>
<feature type="non-terminal residue" evidence="1">
    <location>
        <position position="116"/>
    </location>
</feature>
<reference evidence="1" key="1">
    <citation type="journal article" date="2014" name="Front. Microbiol.">
        <title>High frequency of phylogenetically diverse reductive dehalogenase-homologous genes in deep subseafloor sedimentary metagenomes.</title>
        <authorList>
            <person name="Kawai M."/>
            <person name="Futagami T."/>
            <person name="Toyoda A."/>
            <person name="Takaki Y."/>
            <person name="Nishi S."/>
            <person name="Hori S."/>
            <person name="Arai W."/>
            <person name="Tsubouchi T."/>
            <person name="Morono Y."/>
            <person name="Uchiyama I."/>
            <person name="Ito T."/>
            <person name="Fujiyama A."/>
            <person name="Inagaki F."/>
            <person name="Takami H."/>
        </authorList>
    </citation>
    <scope>NUCLEOTIDE SEQUENCE</scope>
    <source>
        <strain evidence="1">Expedition CK06-06</strain>
    </source>
</reference>